<comment type="caution">
    <text evidence="2">The sequence shown here is derived from an EMBL/GenBank/DDBJ whole genome shotgun (WGS) entry which is preliminary data.</text>
</comment>
<protein>
    <submittedName>
        <fullName evidence="2">Uncharacterized protein</fullName>
    </submittedName>
</protein>
<gene>
    <name evidence="2" type="ORF">KIN20_037401</name>
</gene>
<proteinExistence type="predicted"/>
<sequence length="187" mass="20934">MAHDVIESMPRMICDATETPRRRMTDCRNLPSAVEHSYNILRQQRTIEIQQRLAASWKGFQAKIVADLSGIVRPSPHFPMMARRIKDLSAETPEDDEKESWYKEVFHNYNARGSTTASSQERKDANSYSTAPSSSQMDNGKESRAAPFLAFVGHIISCLAVQDDAAAINNIKKAIFGVQNSFLVKNG</sequence>
<dbReference type="AlphaFoldDB" id="A0AAD5REC7"/>
<dbReference type="Proteomes" id="UP001196413">
    <property type="component" value="Unassembled WGS sequence"/>
</dbReference>
<dbReference type="EMBL" id="JAHQIW010007477">
    <property type="protein sequence ID" value="KAJ1374667.1"/>
    <property type="molecule type" value="Genomic_DNA"/>
</dbReference>
<accession>A0AAD5REC7</accession>
<name>A0AAD5REC7_PARTN</name>
<feature type="compositionally biased region" description="Polar residues" evidence="1">
    <location>
        <begin position="126"/>
        <end position="138"/>
    </location>
</feature>
<evidence type="ECO:0000313" key="2">
    <source>
        <dbReference type="EMBL" id="KAJ1374667.1"/>
    </source>
</evidence>
<evidence type="ECO:0000313" key="3">
    <source>
        <dbReference type="Proteomes" id="UP001196413"/>
    </source>
</evidence>
<feature type="region of interest" description="Disordered" evidence="1">
    <location>
        <begin position="112"/>
        <end position="141"/>
    </location>
</feature>
<reference evidence="2" key="1">
    <citation type="submission" date="2021-06" db="EMBL/GenBank/DDBJ databases">
        <title>Parelaphostrongylus tenuis whole genome reference sequence.</title>
        <authorList>
            <person name="Garwood T.J."/>
            <person name="Larsen P.A."/>
            <person name="Fountain-Jones N.M."/>
            <person name="Garbe J.R."/>
            <person name="Macchietto M.G."/>
            <person name="Kania S.A."/>
            <person name="Gerhold R.W."/>
            <person name="Richards J.E."/>
            <person name="Wolf T.M."/>
        </authorList>
    </citation>
    <scope>NUCLEOTIDE SEQUENCE</scope>
    <source>
        <strain evidence="2">MNPRO001-30</strain>
        <tissue evidence="2">Meninges</tissue>
    </source>
</reference>
<organism evidence="2 3">
    <name type="scientific">Parelaphostrongylus tenuis</name>
    <name type="common">Meningeal worm</name>
    <dbReference type="NCBI Taxonomy" id="148309"/>
    <lineage>
        <taxon>Eukaryota</taxon>
        <taxon>Metazoa</taxon>
        <taxon>Ecdysozoa</taxon>
        <taxon>Nematoda</taxon>
        <taxon>Chromadorea</taxon>
        <taxon>Rhabditida</taxon>
        <taxon>Rhabditina</taxon>
        <taxon>Rhabditomorpha</taxon>
        <taxon>Strongyloidea</taxon>
        <taxon>Metastrongylidae</taxon>
        <taxon>Parelaphostrongylus</taxon>
    </lineage>
</organism>
<evidence type="ECO:0000256" key="1">
    <source>
        <dbReference type="SAM" id="MobiDB-lite"/>
    </source>
</evidence>
<keyword evidence="3" id="KW-1185">Reference proteome</keyword>